<dbReference type="InterPro" id="IPR003593">
    <property type="entry name" value="AAA+_ATPase"/>
</dbReference>
<dbReference type="Pfam" id="PF00005">
    <property type="entry name" value="ABC_tran"/>
    <property type="match status" value="1"/>
</dbReference>
<dbReference type="PANTHER" id="PTHR42939:SF1">
    <property type="entry name" value="ABC TRANSPORTER ATP-BINDING PROTEIN ALBC-RELATED"/>
    <property type="match status" value="1"/>
</dbReference>
<keyword evidence="6" id="KW-1185">Reference proteome</keyword>
<dbReference type="GO" id="GO:0016887">
    <property type="term" value="F:ATP hydrolysis activity"/>
    <property type="evidence" value="ECO:0007669"/>
    <property type="project" value="InterPro"/>
</dbReference>
<dbReference type="EMBL" id="BSDY01000002">
    <property type="protein sequence ID" value="GLI54875.1"/>
    <property type="molecule type" value="Genomic_DNA"/>
</dbReference>
<dbReference type="AlphaFoldDB" id="A0A9W6LMF9"/>
<dbReference type="InterPro" id="IPR003439">
    <property type="entry name" value="ABC_transporter-like_ATP-bd"/>
</dbReference>
<proteinExistence type="predicted"/>
<dbReference type="SUPFAM" id="SSF52540">
    <property type="entry name" value="P-loop containing nucleoside triphosphate hydrolases"/>
    <property type="match status" value="1"/>
</dbReference>
<comment type="caution">
    <text evidence="5">The sequence shown here is derived from an EMBL/GenBank/DDBJ whole genome shotgun (WGS) entry which is preliminary data.</text>
</comment>
<dbReference type="Proteomes" id="UP001144471">
    <property type="component" value="Unassembled WGS sequence"/>
</dbReference>
<feature type="domain" description="ABC transporter" evidence="4">
    <location>
        <begin position="5"/>
        <end position="225"/>
    </location>
</feature>
<keyword evidence="2" id="KW-0547">Nucleotide-binding</keyword>
<gene>
    <name evidence="5" type="ORF">PM10SUCC1_03900</name>
</gene>
<keyword evidence="3 5" id="KW-0067">ATP-binding</keyword>
<dbReference type="PROSITE" id="PS50893">
    <property type="entry name" value="ABC_TRANSPORTER_2"/>
    <property type="match status" value="1"/>
</dbReference>
<name>A0A9W6LMF9_9FUSO</name>
<reference evidence="5" key="1">
    <citation type="submission" date="2022-12" db="EMBL/GenBank/DDBJ databases">
        <title>Reference genome sequencing for broad-spectrum identification of bacterial and archaeal isolates by mass spectrometry.</title>
        <authorList>
            <person name="Sekiguchi Y."/>
            <person name="Tourlousse D.M."/>
        </authorList>
    </citation>
    <scope>NUCLEOTIDE SEQUENCE</scope>
    <source>
        <strain evidence="5">10succ1</strain>
    </source>
</reference>
<dbReference type="SMART" id="SM00382">
    <property type="entry name" value="AAA"/>
    <property type="match status" value="1"/>
</dbReference>
<dbReference type="InterPro" id="IPR051782">
    <property type="entry name" value="ABC_Transporter_VariousFunc"/>
</dbReference>
<evidence type="ECO:0000256" key="1">
    <source>
        <dbReference type="ARBA" id="ARBA00022448"/>
    </source>
</evidence>
<evidence type="ECO:0000256" key="2">
    <source>
        <dbReference type="ARBA" id="ARBA00022741"/>
    </source>
</evidence>
<keyword evidence="1" id="KW-0813">Transport</keyword>
<evidence type="ECO:0000313" key="5">
    <source>
        <dbReference type="EMBL" id="GLI54875.1"/>
    </source>
</evidence>
<evidence type="ECO:0000313" key="6">
    <source>
        <dbReference type="Proteomes" id="UP001144471"/>
    </source>
</evidence>
<dbReference type="InterPro" id="IPR027417">
    <property type="entry name" value="P-loop_NTPase"/>
</dbReference>
<sequence>MNSILEVTNFTKGFFKKKALSDINLTLTRGNIYGLIGPNGSGKSTLMKSIYGMVKGRGSIKADGRRGVDIRNIVSYMPTEDYFYPYMRVEEVVKFYLDMYPDFNSERANELLEYMQIDLKDSVSGLSTGMRMRLKLVLCLARECSLYMLDEPLNGIDIISKKKITETIIGSMSEEKAIIISSHMLGDIELILDRVIFLKKGLLVLEDSLEALREERNTSLEDLYWEVYND</sequence>
<dbReference type="Gene3D" id="3.40.50.300">
    <property type="entry name" value="P-loop containing nucleotide triphosphate hydrolases"/>
    <property type="match status" value="1"/>
</dbReference>
<accession>A0A9W6LMF9</accession>
<dbReference type="PANTHER" id="PTHR42939">
    <property type="entry name" value="ABC TRANSPORTER ATP-BINDING PROTEIN ALBC-RELATED"/>
    <property type="match status" value="1"/>
</dbReference>
<organism evidence="5 6">
    <name type="scientific">Propionigenium maris DSM 9537</name>
    <dbReference type="NCBI Taxonomy" id="1123000"/>
    <lineage>
        <taxon>Bacteria</taxon>
        <taxon>Fusobacteriati</taxon>
        <taxon>Fusobacteriota</taxon>
        <taxon>Fusobacteriia</taxon>
        <taxon>Fusobacteriales</taxon>
        <taxon>Fusobacteriaceae</taxon>
        <taxon>Propionigenium</taxon>
    </lineage>
</organism>
<protein>
    <submittedName>
        <fullName evidence="5">ABC transporter ATP-binding protein</fullName>
    </submittedName>
</protein>
<evidence type="ECO:0000259" key="4">
    <source>
        <dbReference type="PROSITE" id="PS50893"/>
    </source>
</evidence>
<evidence type="ECO:0000256" key="3">
    <source>
        <dbReference type="ARBA" id="ARBA00022840"/>
    </source>
</evidence>
<dbReference type="RefSeq" id="WP_281832998.1">
    <property type="nucleotide sequence ID" value="NZ_BSDY01000002.1"/>
</dbReference>
<dbReference type="GO" id="GO:0005524">
    <property type="term" value="F:ATP binding"/>
    <property type="evidence" value="ECO:0007669"/>
    <property type="project" value="UniProtKB-KW"/>
</dbReference>
<dbReference type="CDD" id="cd03230">
    <property type="entry name" value="ABC_DR_subfamily_A"/>
    <property type="match status" value="1"/>
</dbReference>